<accession>A0A6I4U2K0</accession>
<reference evidence="2 3" key="1">
    <citation type="submission" date="2019-12" db="EMBL/GenBank/DDBJ databases">
        <title>Genomic-based taxomic classification of the family Erythrobacteraceae.</title>
        <authorList>
            <person name="Xu L."/>
        </authorList>
    </citation>
    <scope>NUCLEOTIDE SEQUENCE [LARGE SCALE GENOMIC DNA]</scope>
    <source>
        <strain evidence="2 3">LMG 29519</strain>
    </source>
</reference>
<comment type="caution">
    <text evidence="2">The sequence shown here is derived from an EMBL/GenBank/DDBJ whole genome shotgun (WGS) entry which is preliminary data.</text>
</comment>
<dbReference type="Proteomes" id="UP000429229">
    <property type="component" value="Unassembled WGS sequence"/>
</dbReference>
<gene>
    <name evidence="2" type="ORF">GRI68_00715</name>
</gene>
<keyword evidence="1" id="KW-0812">Transmembrane</keyword>
<keyword evidence="3" id="KW-1185">Reference proteome</keyword>
<feature type="transmembrane region" description="Helical" evidence="1">
    <location>
        <begin position="5"/>
        <end position="26"/>
    </location>
</feature>
<proteinExistence type="predicted"/>
<dbReference type="InterPro" id="IPR021440">
    <property type="entry name" value="DUF3089"/>
</dbReference>
<evidence type="ECO:0000313" key="3">
    <source>
        <dbReference type="Proteomes" id="UP000429229"/>
    </source>
</evidence>
<evidence type="ECO:0000313" key="2">
    <source>
        <dbReference type="EMBL" id="MXP08702.1"/>
    </source>
</evidence>
<dbReference type="RefSeq" id="WP_160615233.1">
    <property type="nucleotide sequence ID" value="NZ_WTYR01000001.1"/>
</dbReference>
<protein>
    <submittedName>
        <fullName evidence="2">DUF3089 domain-containing protein</fullName>
    </submittedName>
</protein>
<dbReference type="AlphaFoldDB" id="A0A6I4U2K0"/>
<organism evidence="2 3">
    <name type="scientific">Alteriqipengyuania halimionae</name>
    <dbReference type="NCBI Taxonomy" id="1926630"/>
    <lineage>
        <taxon>Bacteria</taxon>
        <taxon>Pseudomonadati</taxon>
        <taxon>Pseudomonadota</taxon>
        <taxon>Alphaproteobacteria</taxon>
        <taxon>Sphingomonadales</taxon>
        <taxon>Erythrobacteraceae</taxon>
        <taxon>Alteriqipengyuania</taxon>
    </lineage>
</organism>
<dbReference type="EMBL" id="WTYR01000001">
    <property type="protein sequence ID" value="MXP08702.1"/>
    <property type="molecule type" value="Genomic_DNA"/>
</dbReference>
<sequence>MARKFLYLVAGLAVLVIAGAFLLRIYQNELTRWATVPDVEFVEQEPLEENIYADPAMWYSRPGAQNDPSRFLPTGFDREAETLDAAVFFVHPTSFFSKQAWNAPLDDDSADSQARLFLRGLASAFSQAEELWAPRYRQATFGAFLTDKPEGQEALGAAYGDVEQAFDRFVEEIGPDRPIVLAGHSQGSFHLMNLLARRIKGTPLADRIAAAYVIGWPMSLDHDLPELPLPACETAESAGCVVSWSSYAEPADTTLTLEAYAASPGLDGTARGTSPFLCTNPLTGAPGGEAPPSSNRGTLVPNEALTEANLVEGAVPARCGEEGFLYIGDPPELGRGVLPGNNYHVYDIPLFWLNLREDMARRLAAFGE</sequence>
<dbReference type="OrthoDB" id="9794645at2"/>
<dbReference type="Pfam" id="PF11288">
    <property type="entry name" value="DUF3089"/>
    <property type="match status" value="1"/>
</dbReference>
<dbReference type="Gene3D" id="3.40.50.1820">
    <property type="entry name" value="alpha/beta hydrolase"/>
    <property type="match status" value="1"/>
</dbReference>
<name>A0A6I4U2K0_9SPHN</name>
<evidence type="ECO:0000256" key="1">
    <source>
        <dbReference type="SAM" id="Phobius"/>
    </source>
</evidence>
<keyword evidence="1" id="KW-0472">Membrane</keyword>
<dbReference type="SUPFAM" id="SSF53474">
    <property type="entry name" value="alpha/beta-Hydrolases"/>
    <property type="match status" value="1"/>
</dbReference>
<dbReference type="InterPro" id="IPR029058">
    <property type="entry name" value="AB_hydrolase_fold"/>
</dbReference>
<keyword evidence="1" id="KW-1133">Transmembrane helix</keyword>